<evidence type="ECO:0000313" key="2">
    <source>
        <dbReference type="Proteomes" id="UP000075517"/>
    </source>
</evidence>
<evidence type="ECO:0008006" key="3">
    <source>
        <dbReference type="Google" id="ProtNLM"/>
    </source>
</evidence>
<dbReference type="Pfam" id="PF10763">
    <property type="entry name" value="DUF2584"/>
    <property type="match status" value="1"/>
</dbReference>
<protein>
    <recommendedName>
        <fullName evidence="3">DUF2584 domain-containing protein</fullName>
    </recommendedName>
</protein>
<sequence length="102" mass="11365">MRRSGGGAAANESMGCQGGWNHMGMPMELQTVIVTKGKEQRVQGNVFVLKKEGYRLYPLDVPLEVRRTVQSEASGVAVVRKLEWEDSRTTVTYELVSLYSTN</sequence>
<dbReference type="InterPro" id="IPR015947">
    <property type="entry name" value="PUA-like_sf"/>
</dbReference>
<evidence type="ECO:0000313" key="1">
    <source>
        <dbReference type="EMBL" id="KYD34320.1"/>
    </source>
</evidence>
<dbReference type="Gene3D" id="2.40.240.20">
    <property type="entry name" value="Hypothetical PUA domain-like, domain 1"/>
    <property type="match status" value="1"/>
</dbReference>
<dbReference type="Proteomes" id="UP000075517">
    <property type="component" value="Unassembled WGS sequence"/>
</dbReference>
<dbReference type="EMBL" id="LQYY01000053">
    <property type="protein sequence ID" value="KYD34320.1"/>
    <property type="molecule type" value="Genomic_DNA"/>
</dbReference>
<organism evidence="1 2">
    <name type="scientific">Geobacillus stearothermophilus</name>
    <name type="common">Bacillus stearothermophilus</name>
    <dbReference type="NCBI Taxonomy" id="1422"/>
    <lineage>
        <taxon>Bacteria</taxon>
        <taxon>Bacillati</taxon>
        <taxon>Bacillota</taxon>
        <taxon>Bacilli</taxon>
        <taxon>Bacillales</taxon>
        <taxon>Anoxybacillaceae</taxon>
        <taxon>Geobacillus</taxon>
    </lineage>
</organism>
<comment type="caution">
    <text evidence="1">The sequence shown here is derived from an EMBL/GenBank/DDBJ whole genome shotgun (WGS) entry which is preliminary data.</text>
</comment>
<dbReference type="PATRIC" id="fig|1422.17.peg.2790"/>
<gene>
    <name evidence="1" type="ORF">B4114_2397</name>
</gene>
<dbReference type="SUPFAM" id="SSF88697">
    <property type="entry name" value="PUA domain-like"/>
    <property type="match status" value="1"/>
</dbReference>
<proteinExistence type="predicted"/>
<name>A0A150NCA7_GEOSE</name>
<dbReference type="AlphaFoldDB" id="A0A150NCA7"/>
<reference evidence="1 2" key="1">
    <citation type="submission" date="2016-01" db="EMBL/GenBank/DDBJ databases">
        <title>Draft Genome Sequences of Seven Thermophilic Sporeformers Isolated from Foods.</title>
        <authorList>
            <person name="Berendsen E.M."/>
            <person name="Wells-Bennik M.H."/>
            <person name="Krawcyk A.O."/>
            <person name="De Jong A."/>
            <person name="Holsappel S."/>
            <person name="Eijlander R.T."/>
            <person name="Kuipers O.P."/>
        </authorList>
    </citation>
    <scope>NUCLEOTIDE SEQUENCE [LARGE SCALE GENOMIC DNA]</scope>
    <source>
        <strain evidence="1 2">B4114</strain>
    </source>
</reference>
<accession>A0A150NCA7</accession>
<dbReference type="InterPro" id="IPR019699">
    <property type="entry name" value="DUF2584"/>
</dbReference>